<comment type="caution">
    <text evidence="17">The sequence shown here is derived from an EMBL/GenBank/DDBJ whole genome shotgun (WGS) entry which is preliminary data.</text>
</comment>
<dbReference type="Gene3D" id="2.170.130.10">
    <property type="entry name" value="TonB-dependent receptor, plug domain"/>
    <property type="match status" value="1"/>
</dbReference>
<evidence type="ECO:0000313" key="17">
    <source>
        <dbReference type="EMBL" id="GER02691.1"/>
    </source>
</evidence>
<dbReference type="SUPFAM" id="SSF56935">
    <property type="entry name" value="Porins"/>
    <property type="match status" value="1"/>
</dbReference>
<dbReference type="GO" id="GO:0015344">
    <property type="term" value="F:siderophore uptake transmembrane transporter activity"/>
    <property type="evidence" value="ECO:0007669"/>
    <property type="project" value="TreeGrafter"/>
</dbReference>
<dbReference type="InterPro" id="IPR037066">
    <property type="entry name" value="Plug_dom_sf"/>
</dbReference>
<evidence type="ECO:0000256" key="2">
    <source>
        <dbReference type="ARBA" id="ARBA00022448"/>
    </source>
</evidence>
<dbReference type="InterPro" id="IPR039426">
    <property type="entry name" value="TonB-dep_rcpt-like"/>
</dbReference>
<evidence type="ECO:0000256" key="3">
    <source>
        <dbReference type="ARBA" id="ARBA00022452"/>
    </source>
</evidence>
<keyword evidence="4" id="KW-0410">Iron transport</keyword>
<dbReference type="Pfam" id="PF07715">
    <property type="entry name" value="Plug"/>
    <property type="match status" value="1"/>
</dbReference>
<dbReference type="InterPro" id="IPR012910">
    <property type="entry name" value="Plug_dom"/>
</dbReference>
<keyword evidence="17" id="KW-0675">Receptor</keyword>
<evidence type="ECO:0000256" key="11">
    <source>
        <dbReference type="ARBA" id="ARBA00023237"/>
    </source>
</evidence>
<evidence type="ECO:0000256" key="9">
    <source>
        <dbReference type="ARBA" id="ARBA00023077"/>
    </source>
</evidence>
<gene>
    <name evidence="17" type="ORF">JCM17846_03730</name>
</gene>
<evidence type="ECO:0000256" key="14">
    <source>
        <dbReference type="SAM" id="SignalP"/>
    </source>
</evidence>
<dbReference type="EMBL" id="BKCN01000001">
    <property type="protein sequence ID" value="GER02691.1"/>
    <property type="molecule type" value="Genomic_DNA"/>
</dbReference>
<evidence type="ECO:0000313" key="18">
    <source>
        <dbReference type="Proteomes" id="UP000324996"/>
    </source>
</evidence>
<evidence type="ECO:0000256" key="4">
    <source>
        <dbReference type="ARBA" id="ARBA00022496"/>
    </source>
</evidence>
<comment type="subcellular location">
    <subcellularLocation>
        <location evidence="1 12">Cell outer membrane</location>
        <topology evidence="1 12">Multi-pass membrane protein</topology>
    </subcellularLocation>
</comment>
<evidence type="ECO:0000256" key="7">
    <source>
        <dbReference type="ARBA" id="ARBA00023004"/>
    </source>
</evidence>
<sequence>MPGYIKQALMLSAAGFAMAAFPAFGQTENNDEAGNDARPQRVGMLEEIVVTAVPISGTKMTTSVSTSSLSAEEIRNFAPRSTAEIFRNIPGIRSESSGGGGNANIAVRGLPISTGGAKFLSLQEDGLPVLQFGDIAFGNADNFLKADSTIQQIQAIRGGSASTFAQNSPGGVINMISKTGDVEGGSVGITRGVGFDRTQIDFEYGGPLADDLRFHVGGFYRVGEGTRDTGFNGDDGGQIKANITKDFDNGYVRLFFKHLNDRETTFLPMPLLATGTNSSPNFQSVANFNIKSDTPHTPFLLTGAGLDGENNRRTFDVTDGLRSLSTAVGIEFEFDLIDDWRISNKGRYADNSGSFTAPFPATVGSASSIAQQFGGAGATLAFANGPNGGQVISNPAGLNGNGLAMQIALFDVDVNNLNNFANDLRLQKSFDFNEAGIVDLTFGYYKANQNIDMDWVWNSFLMEVKGDEAALLDVFDANGVAQTLNGQTNFGDPFGGCCTRAFNTDYDTDSPYASASWVIEDLTLDASLRWTFGDASGTFAGTVQRPFDITNDGEITGPEENVSFVDTANPSPVDYTYDFASYTFGANYLLNDDLAVFARYSRGGSANADRLLFGPAIGADGSLLDQDAAVDTVKQTEAGVKLRTGGLNLFGTFFYAKTEEQNFEVTRLTFIDRKYRAYGVELEGAYSYGPFDITAGLTWTDADIIEDNLSPELVGNIPRRQADLIYQVTPSYTDYGFSIGANIIGTTSSFAQFNNELKLPGYAQVNFFANYEIMNGLLISANINNMFDTLGVTEAEEGSIIPNAQNIIRARAINGRTASVSLRYSF</sequence>
<dbReference type="InterPro" id="IPR036942">
    <property type="entry name" value="Beta-barrel_TonB_sf"/>
</dbReference>
<evidence type="ECO:0000256" key="12">
    <source>
        <dbReference type="PROSITE-ProRule" id="PRU01360"/>
    </source>
</evidence>
<evidence type="ECO:0000256" key="1">
    <source>
        <dbReference type="ARBA" id="ARBA00004571"/>
    </source>
</evidence>
<feature type="chain" id="PRO_5023053325" evidence="14">
    <location>
        <begin position="20"/>
        <end position="826"/>
    </location>
</feature>
<keyword evidence="10 12" id="KW-0472">Membrane</keyword>
<keyword evidence="5 12" id="KW-0812">Transmembrane</keyword>
<proteinExistence type="inferred from homology"/>
<evidence type="ECO:0000256" key="10">
    <source>
        <dbReference type="ARBA" id="ARBA00023136"/>
    </source>
</evidence>
<dbReference type="PANTHER" id="PTHR32552:SF89">
    <property type="entry name" value="CATECHOLATE SIDEROPHORE RECEPTOR FIU"/>
    <property type="match status" value="1"/>
</dbReference>
<keyword evidence="18" id="KW-1185">Reference proteome</keyword>
<evidence type="ECO:0000259" key="16">
    <source>
        <dbReference type="Pfam" id="PF07715"/>
    </source>
</evidence>
<keyword evidence="11 12" id="KW-0998">Cell outer membrane</keyword>
<dbReference type="PANTHER" id="PTHR32552">
    <property type="entry name" value="FERRICHROME IRON RECEPTOR-RELATED"/>
    <property type="match status" value="1"/>
</dbReference>
<evidence type="ECO:0000259" key="15">
    <source>
        <dbReference type="Pfam" id="PF00593"/>
    </source>
</evidence>
<keyword evidence="6 14" id="KW-0732">Signal</keyword>
<dbReference type="GO" id="GO:0009279">
    <property type="term" value="C:cell outer membrane"/>
    <property type="evidence" value="ECO:0007669"/>
    <property type="project" value="UniProtKB-SubCell"/>
</dbReference>
<dbReference type="PROSITE" id="PS52016">
    <property type="entry name" value="TONB_DEPENDENT_REC_3"/>
    <property type="match status" value="1"/>
</dbReference>
<dbReference type="Pfam" id="PF00593">
    <property type="entry name" value="TonB_dep_Rec_b-barrel"/>
    <property type="match status" value="1"/>
</dbReference>
<keyword evidence="7" id="KW-0408">Iron</keyword>
<keyword evidence="2 12" id="KW-0813">Transport</keyword>
<evidence type="ECO:0000256" key="8">
    <source>
        <dbReference type="ARBA" id="ARBA00023065"/>
    </source>
</evidence>
<comment type="similarity">
    <text evidence="12 13">Belongs to the TonB-dependent receptor family.</text>
</comment>
<evidence type="ECO:0000256" key="5">
    <source>
        <dbReference type="ARBA" id="ARBA00022692"/>
    </source>
</evidence>
<evidence type="ECO:0000256" key="13">
    <source>
        <dbReference type="RuleBase" id="RU003357"/>
    </source>
</evidence>
<dbReference type="InterPro" id="IPR000531">
    <property type="entry name" value="Beta-barrel_TonB"/>
</dbReference>
<protein>
    <submittedName>
        <fullName evidence="17">TonB-dependent receptor</fullName>
    </submittedName>
</protein>
<evidence type="ECO:0000256" key="6">
    <source>
        <dbReference type="ARBA" id="ARBA00022729"/>
    </source>
</evidence>
<dbReference type="Gene3D" id="2.40.170.20">
    <property type="entry name" value="TonB-dependent receptor, beta-barrel domain"/>
    <property type="match status" value="1"/>
</dbReference>
<feature type="domain" description="TonB-dependent receptor-like beta-barrel" evidence="15">
    <location>
        <begin position="288"/>
        <end position="785"/>
    </location>
</feature>
<organism evidence="17 18">
    <name type="scientific">Iodidimonas nitroreducens</name>
    <dbReference type="NCBI Taxonomy" id="1236968"/>
    <lineage>
        <taxon>Bacteria</taxon>
        <taxon>Pseudomonadati</taxon>
        <taxon>Pseudomonadota</taxon>
        <taxon>Alphaproteobacteria</taxon>
        <taxon>Iodidimonadales</taxon>
        <taxon>Iodidimonadaceae</taxon>
        <taxon>Iodidimonas</taxon>
    </lineage>
</organism>
<keyword evidence="9 13" id="KW-0798">TonB box</keyword>
<feature type="domain" description="TonB-dependent receptor plug" evidence="16">
    <location>
        <begin position="59"/>
        <end position="172"/>
    </location>
</feature>
<keyword evidence="8" id="KW-0406">Ion transport</keyword>
<keyword evidence="3 12" id="KW-1134">Transmembrane beta strand</keyword>
<reference evidence="17 18" key="1">
    <citation type="submission" date="2019-09" db="EMBL/GenBank/DDBJ databases">
        <title>NBRP : Genome information of microbial organism related human and environment.</title>
        <authorList>
            <person name="Hattori M."/>
            <person name="Oshima K."/>
            <person name="Inaba H."/>
            <person name="Suda W."/>
            <person name="Sakamoto M."/>
            <person name="Iino T."/>
            <person name="Kitahara M."/>
            <person name="Oshida Y."/>
            <person name="Iida T."/>
            <person name="Kudo T."/>
            <person name="Itoh T."/>
            <person name="Ohkuma M."/>
        </authorList>
    </citation>
    <scope>NUCLEOTIDE SEQUENCE [LARGE SCALE GENOMIC DNA]</scope>
    <source>
        <strain evidence="17 18">Q-1</strain>
    </source>
</reference>
<accession>A0A5A7N341</accession>
<feature type="signal peptide" evidence="14">
    <location>
        <begin position="1"/>
        <end position="19"/>
    </location>
</feature>
<name>A0A5A7N341_9PROT</name>
<dbReference type="AlphaFoldDB" id="A0A5A7N341"/>
<dbReference type="RefSeq" id="WP_390624369.1">
    <property type="nucleotide sequence ID" value="NZ_BKCN01000001.1"/>
</dbReference>
<dbReference type="Proteomes" id="UP000324996">
    <property type="component" value="Unassembled WGS sequence"/>
</dbReference>